<protein>
    <submittedName>
        <fullName evidence="3">RsfA family transcriptional regulator</fullName>
    </submittedName>
</protein>
<evidence type="ECO:0000313" key="4">
    <source>
        <dbReference type="Proteomes" id="UP000516384"/>
    </source>
</evidence>
<dbReference type="NCBIfam" id="TIGR02894">
    <property type="entry name" value="DNA_bind_RsfA"/>
    <property type="match status" value="1"/>
</dbReference>
<dbReference type="PANTHER" id="PTHR41302">
    <property type="entry name" value="PRESPORE-SPECIFIC TRANSCRIPTIONAL REGULATOR RSFA-RELATED"/>
    <property type="match status" value="1"/>
</dbReference>
<dbReference type="InterPro" id="IPR001005">
    <property type="entry name" value="SANT/Myb"/>
</dbReference>
<dbReference type="PANTHER" id="PTHR41302:SF2">
    <property type="entry name" value="PRESPORE SPECIFIC TRANSCRIPTIONAL ACTIVATOR RSFA"/>
    <property type="match status" value="1"/>
</dbReference>
<sequence length="177" mass="20759">MHRQDAWTQPEDDLLANTVLTHISSNKTQLAAFQEVGERLNRTPAACGFRWNSTLRHNYYNEIKAAKDERRNNKSSSKIRRTNIETTEETEINYMNEIDKAISALNNLRIEFLNMQETIRTQKNKINELTIEIREGRKEYDRPIASDDLDTLLKIIHRAEQLGFPKNIKQYKEEPAI</sequence>
<dbReference type="PROSITE" id="PS50090">
    <property type="entry name" value="MYB_LIKE"/>
    <property type="match status" value="1"/>
</dbReference>
<dbReference type="InterPro" id="IPR014243">
    <property type="entry name" value="RsfA-like"/>
</dbReference>
<organism evidence="3 4">
    <name type="scientific">Paenibacillus peoriae</name>
    <dbReference type="NCBI Taxonomy" id="59893"/>
    <lineage>
        <taxon>Bacteria</taxon>
        <taxon>Bacillati</taxon>
        <taxon>Bacillota</taxon>
        <taxon>Bacilli</taxon>
        <taxon>Bacillales</taxon>
        <taxon>Paenibacillaceae</taxon>
        <taxon>Paenibacillus</taxon>
    </lineage>
</organism>
<reference evidence="3 4" key="1">
    <citation type="submission" date="2020-09" db="EMBL/GenBank/DDBJ databases">
        <title>Characterization of Paenibacillus peoriae strain ZF390 with broad-spectrum antimicrobial activity as a potential biocontrol agent.</title>
        <authorList>
            <person name="Li L."/>
            <person name="Zhao Y."/>
            <person name="Li B."/>
            <person name="Xie X."/>
        </authorList>
    </citation>
    <scope>NUCLEOTIDE SEQUENCE [LARGE SCALE GENOMIC DNA]</scope>
    <source>
        <strain evidence="3 4">ZF390</strain>
    </source>
</reference>
<evidence type="ECO:0000259" key="2">
    <source>
        <dbReference type="PROSITE" id="PS50090"/>
    </source>
</evidence>
<dbReference type="AlphaFoldDB" id="A0A7H0Y314"/>
<accession>A0A7H0Y314</accession>
<keyword evidence="1" id="KW-0175">Coiled coil</keyword>
<dbReference type="RefSeq" id="WP_190297368.1">
    <property type="nucleotide sequence ID" value="NZ_CP061172.1"/>
</dbReference>
<dbReference type="SUPFAM" id="SSF46689">
    <property type="entry name" value="Homeodomain-like"/>
    <property type="match status" value="1"/>
</dbReference>
<proteinExistence type="predicted"/>
<dbReference type="EMBL" id="CP061172">
    <property type="protein sequence ID" value="QNR65472.1"/>
    <property type="molecule type" value="Genomic_DNA"/>
</dbReference>
<name>A0A7H0Y314_9BACL</name>
<evidence type="ECO:0000256" key="1">
    <source>
        <dbReference type="SAM" id="Coils"/>
    </source>
</evidence>
<dbReference type="Proteomes" id="UP000516384">
    <property type="component" value="Chromosome"/>
</dbReference>
<evidence type="ECO:0000313" key="3">
    <source>
        <dbReference type="EMBL" id="QNR65472.1"/>
    </source>
</evidence>
<feature type="domain" description="Myb-like" evidence="2">
    <location>
        <begin position="1"/>
        <end position="55"/>
    </location>
</feature>
<gene>
    <name evidence="3" type="ORF">IAQ67_16420</name>
</gene>
<feature type="coiled-coil region" evidence="1">
    <location>
        <begin position="105"/>
        <end position="139"/>
    </location>
</feature>
<dbReference type="InterPro" id="IPR009057">
    <property type="entry name" value="Homeodomain-like_sf"/>
</dbReference>
<dbReference type="Pfam" id="PF13921">
    <property type="entry name" value="Myb_DNA-bind_6"/>
    <property type="match status" value="1"/>
</dbReference>